<evidence type="ECO:0000313" key="6">
    <source>
        <dbReference type="WBParaSite" id="Pan_g23668.t1"/>
    </source>
</evidence>
<keyword evidence="3" id="KW-0472">Membrane</keyword>
<feature type="region of interest" description="Disordered" evidence="2">
    <location>
        <begin position="400"/>
        <end position="534"/>
    </location>
</feature>
<dbReference type="SMART" id="SM01088">
    <property type="entry name" value="Col_cuticle_N"/>
    <property type="match status" value="1"/>
</dbReference>
<feature type="compositionally biased region" description="Low complexity" evidence="2">
    <location>
        <begin position="448"/>
        <end position="457"/>
    </location>
</feature>
<dbReference type="WBParaSite" id="Pan_g23668.t1">
    <property type="protein sequence ID" value="Pan_g23668.t1"/>
    <property type="gene ID" value="Pan_g23668"/>
</dbReference>
<keyword evidence="1" id="KW-0677">Repeat</keyword>
<keyword evidence="3" id="KW-1133">Transmembrane helix</keyword>
<evidence type="ECO:0000259" key="4">
    <source>
        <dbReference type="SMART" id="SM01088"/>
    </source>
</evidence>
<dbReference type="PANTHER" id="PTHR24023">
    <property type="entry name" value="COLLAGEN ALPHA"/>
    <property type="match status" value="1"/>
</dbReference>
<dbReference type="InterPro" id="IPR050149">
    <property type="entry name" value="Collagen_superfamily"/>
</dbReference>
<proteinExistence type="predicted"/>
<keyword evidence="3" id="KW-0812">Transmembrane</keyword>
<feature type="transmembrane region" description="Helical" evidence="3">
    <location>
        <begin position="58"/>
        <end position="82"/>
    </location>
</feature>
<dbReference type="GO" id="GO:0005615">
    <property type="term" value="C:extracellular space"/>
    <property type="evidence" value="ECO:0007669"/>
    <property type="project" value="TreeGrafter"/>
</dbReference>
<feature type="domain" description="Nematode cuticle collagen N-terminal" evidence="4">
    <location>
        <begin position="58"/>
        <end position="110"/>
    </location>
</feature>
<accession>A0A7E4VQK2</accession>
<dbReference type="GO" id="GO:0030020">
    <property type="term" value="F:extracellular matrix structural constituent conferring tensile strength"/>
    <property type="evidence" value="ECO:0007669"/>
    <property type="project" value="TreeGrafter"/>
</dbReference>
<dbReference type="Pfam" id="PF01391">
    <property type="entry name" value="Collagen"/>
    <property type="match status" value="1"/>
</dbReference>
<dbReference type="Proteomes" id="UP000492821">
    <property type="component" value="Unassembled WGS sequence"/>
</dbReference>
<feature type="compositionally biased region" description="Pro residues" evidence="2">
    <location>
        <begin position="405"/>
        <end position="417"/>
    </location>
</feature>
<dbReference type="InterPro" id="IPR002486">
    <property type="entry name" value="Col_cuticle_N"/>
</dbReference>
<dbReference type="PANTHER" id="PTHR24023:SF1112">
    <property type="entry name" value="COL_CUTICLE_N DOMAIN-CONTAINING PROTEIN-RELATED"/>
    <property type="match status" value="1"/>
</dbReference>
<dbReference type="Gene3D" id="1.20.5.320">
    <property type="entry name" value="6-Phosphogluconate Dehydrogenase, domain 3"/>
    <property type="match status" value="1"/>
</dbReference>
<name>A0A7E4VQK2_PANRE</name>
<reference evidence="6" key="2">
    <citation type="submission" date="2020-10" db="UniProtKB">
        <authorList>
            <consortium name="WormBaseParasite"/>
        </authorList>
    </citation>
    <scope>IDENTIFICATION</scope>
</reference>
<feature type="compositionally biased region" description="Basic and acidic residues" evidence="2">
    <location>
        <begin position="522"/>
        <end position="534"/>
    </location>
</feature>
<keyword evidence="5" id="KW-1185">Reference proteome</keyword>
<feature type="region of interest" description="Disordered" evidence="2">
    <location>
        <begin position="358"/>
        <end position="381"/>
    </location>
</feature>
<dbReference type="GO" id="GO:0031012">
    <property type="term" value="C:extracellular matrix"/>
    <property type="evidence" value="ECO:0007669"/>
    <property type="project" value="TreeGrafter"/>
</dbReference>
<dbReference type="GO" id="GO:0030198">
    <property type="term" value="P:extracellular matrix organization"/>
    <property type="evidence" value="ECO:0007669"/>
    <property type="project" value="TreeGrafter"/>
</dbReference>
<dbReference type="AlphaFoldDB" id="A0A7E4VQK2"/>
<sequence length="534" mass="56390">MTSMPSPRLPDRYSPYGTACIIPRVTVADKVKAKAKEILPTPRMQECRFEKIEFDYAWLGYASISASLVVLVFTVVMVPMVLSNLGETKLAVEASSMVFKAKSNTLWSQIQSIKRNIHRRHAQKETDLPSGYIPFPFQKFRPASPPSIGPSSADFPIPNDSSFPNVPQYNAAKTLKDGPSPLRDSLTSFLREATRSKTVPANIYEVPVNSDLTSNIKTEIDDDIPPEVIIVAESIDAGDPEAPPLRGQGLPEGVTVQKADFLLAEKEERDRQEVPVVPTRPKKGKKKKLKKTKEVYEIVQNSNFAESSEIVHDIGPKDNRRKAEYLAEAVIVTNEDENYVICGLEEYELGERCVGDVGQPGADGLPGPDGPPGPDGLPGYDSDTIMSAYITPNNPPSCGACTAKPGPPGNPGPPGFPGPAGLPGTNGQPGSPGPPGLEQGYIGDRGRPGTPGRRGIIGAHGMDAIGGRGSPGPKGPPGLPGPIGLPGEDGIPGMPVITKGPRGKDGPSGAPGADGLPGRPGKPGERGEPGRDAG</sequence>
<evidence type="ECO:0000256" key="1">
    <source>
        <dbReference type="ARBA" id="ARBA00022737"/>
    </source>
</evidence>
<organism evidence="5 6">
    <name type="scientific">Panagrellus redivivus</name>
    <name type="common">Microworm</name>
    <dbReference type="NCBI Taxonomy" id="6233"/>
    <lineage>
        <taxon>Eukaryota</taxon>
        <taxon>Metazoa</taxon>
        <taxon>Ecdysozoa</taxon>
        <taxon>Nematoda</taxon>
        <taxon>Chromadorea</taxon>
        <taxon>Rhabditida</taxon>
        <taxon>Tylenchina</taxon>
        <taxon>Panagrolaimomorpha</taxon>
        <taxon>Panagrolaimoidea</taxon>
        <taxon>Panagrolaimidae</taxon>
        <taxon>Panagrellus</taxon>
    </lineage>
</organism>
<dbReference type="InterPro" id="IPR008160">
    <property type="entry name" value="Collagen"/>
</dbReference>
<evidence type="ECO:0000313" key="5">
    <source>
        <dbReference type="Proteomes" id="UP000492821"/>
    </source>
</evidence>
<dbReference type="GO" id="GO:0042302">
    <property type="term" value="F:structural constituent of cuticle"/>
    <property type="evidence" value="ECO:0007669"/>
    <property type="project" value="InterPro"/>
</dbReference>
<reference evidence="5" key="1">
    <citation type="journal article" date="2013" name="Genetics">
        <title>The draft genome and transcriptome of Panagrellus redivivus are shaped by the harsh demands of a free-living lifestyle.</title>
        <authorList>
            <person name="Srinivasan J."/>
            <person name="Dillman A.R."/>
            <person name="Macchietto M.G."/>
            <person name="Heikkinen L."/>
            <person name="Lakso M."/>
            <person name="Fracchia K.M."/>
            <person name="Antoshechkin I."/>
            <person name="Mortazavi A."/>
            <person name="Wong G."/>
            <person name="Sternberg P.W."/>
        </authorList>
    </citation>
    <scope>NUCLEOTIDE SEQUENCE [LARGE SCALE GENOMIC DNA]</scope>
    <source>
        <strain evidence="5">MT8872</strain>
    </source>
</reference>
<evidence type="ECO:0000256" key="2">
    <source>
        <dbReference type="SAM" id="MobiDB-lite"/>
    </source>
</evidence>
<protein>
    <submittedName>
        <fullName evidence="6">Col_cuticle_N domain-containing protein</fullName>
    </submittedName>
</protein>
<evidence type="ECO:0000256" key="3">
    <source>
        <dbReference type="SAM" id="Phobius"/>
    </source>
</evidence>